<name>A0A8K0L646_9PEZI</name>
<dbReference type="OrthoDB" id="10262656at2759"/>
<dbReference type="Pfam" id="PF07690">
    <property type="entry name" value="MFS_1"/>
    <property type="match status" value="1"/>
</dbReference>
<keyword evidence="2" id="KW-0813">Transport</keyword>
<accession>A0A8K0L646</accession>
<gene>
    <name evidence="8" type="ORF">KVT40_002713</name>
</gene>
<feature type="transmembrane region" description="Helical" evidence="7">
    <location>
        <begin position="657"/>
        <end position="676"/>
    </location>
</feature>
<dbReference type="PRINTS" id="PR01035">
    <property type="entry name" value="TCRTETA"/>
</dbReference>
<reference evidence="8" key="1">
    <citation type="submission" date="2021-07" db="EMBL/GenBank/DDBJ databases">
        <title>Elsinoe batatas strain:CRI-CJ2 Genome sequencing and assembly.</title>
        <authorList>
            <person name="Huang L."/>
        </authorList>
    </citation>
    <scope>NUCLEOTIDE SEQUENCE</scope>
    <source>
        <strain evidence="8">CRI-CJ2</strain>
    </source>
</reference>
<evidence type="ECO:0000256" key="7">
    <source>
        <dbReference type="SAM" id="Phobius"/>
    </source>
</evidence>
<evidence type="ECO:0000313" key="8">
    <source>
        <dbReference type="EMBL" id="KAG8628848.1"/>
    </source>
</evidence>
<feature type="transmembrane region" description="Helical" evidence="7">
    <location>
        <begin position="330"/>
        <end position="352"/>
    </location>
</feature>
<keyword evidence="9" id="KW-1185">Reference proteome</keyword>
<dbReference type="GO" id="GO:0016020">
    <property type="term" value="C:membrane"/>
    <property type="evidence" value="ECO:0007669"/>
    <property type="project" value="UniProtKB-SubCell"/>
</dbReference>
<feature type="transmembrane region" description="Helical" evidence="7">
    <location>
        <begin position="582"/>
        <end position="602"/>
    </location>
</feature>
<evidence type="ECO:0000256" key="1">
    <source>
        <dbReference type="ARBA" id="ARBA00004141"/>
    </source>
</evidence>
<evidence type="ECO:0000256" key="3">
    <source>
        <dbReference type="ARBA" id="ARBA00022692"/>
    </source>
</evidence>
<dbReference type="PANTHER" id="PTHR23504">
    <property type="entry name" value="MAJOR FACILITATOR SUPERFAMILY DOMAIN-CONTAINING PROTEIN 10"/>
    <property type="match status" value="1"/>
</dbReference>
<feature type="transmembrane region" description="Helical" evidence="7">
    <location>
        <begin position="188"/>
        <end position="207"/>
    </location>
</feature>
<evidence type="ECO:0000256" key="6">
    <source>
        <dbReference type="SAM" id="MobiDB-lite"/>
    </source>
</evidence>
<evidence type="ECO:0000256" key="5">
    <source>
        <dbReference type="ARBA" id="ARBA00023136"/>
    </source>
</evidence>
<feature type="compositionally biased region" description="Acidic residues" evidence="6">
    <location>
        <begin position="23"/>
        <end position="33"/>
    </location>
</feature>
<dbReference type="EMBL" id="JAESVG020000003">
    <property type="protein sequence ID" value="KAG8628848.1"/>
    <property type="molecule type" value="Genomic_DNA"/>
</dbReference>
<feature type="transmembrane region" description="Helical" evidence="7">
    <location>
        <begin position="551"/>
        <end position="570"/>
    </location>
</feature>
<feature type="transmembrane region" description="Helical" evidence="7">
    <location>
        <begin position="277"/>
        <end position="300"/>
    </location>
</feature>
<dbReference type="InterPro" id="IPR001958">
    <property type="entry name" value="Tet-R_TetA/multi-R_MdtG-like"/>
</dbReference>
<feature type="transmembrane region" description="Helical" evidence="7">
    <location>
        <begin position="245"/>
        <end position="265"/>
    </location>
</feature>
<feature type="compositionally biased region" description="Gly residues" evidence="6">
    <location>
        <begin position="693"/>
        <end position="719"/>
    </location>
</feature>
<dbReference type="PANTHER" id="PTHR23504:SF16">
    <property type="entry name" value="TRANSPORTER, PUTATIVE (AFU_ORTHOLOGUE AFUA_1G13970)-RELATED"/>
    <property type="match status" value="1"/>
</dbReference>
<organism evidence="8 9">
    <name type="scientific">Elsinoe batatas</name>
    <dbReference type="NCBI Taxonomy" id="2601811"/>
    <lineage>
        <taxon>Eukaryota</taxon>
        <taxon>Fungi</taxon>
        <taxon>Dikarya</taxon>
        <taxon>Ascomycota</taxon>
        <taxon>Pezizomycotina</taxon>
        <taxon>Dothideomycetes</taxon>
        <taxon>Dothideomycetidae</taxon>
        <taxon>Myriangiales</taxon>
        <taxon>Elsinoaceae</taxon>
        <taxon>Elsinoe</taxon>
    </lineage>
</organism>
<proteinExistence type="predicted"/>
<keyword evidence="4 7" id="KW-1133">Transmembrane helix</keyword>
<feature type="transmembrane region" description="Helical" evidence="7">
    <location>
        <begin position="447"/>
        <end position="471"/>
    </location>
</feature>
<dbReference type="SUPFAM" id="SSF103473">
    <property type="entry name" value="MFS general substrate transporter"/>
    <property type="match status" value="1"/>
</dbReference>
<feature type="compositionally biased region" description="Basic and acidic residues" evidence="6">
    <location>
        <begin position="1"/>
        <end position="22"/>
    </location>
</feature>
<dbReference type="GO" id="GO:0022857">
    <property type="term" value="F:transmembrane transporter activity"/>
    <property type="evidence" value="ECO:0007669"/>
    <property type="project" value="InterPro"/>
</dbReference>
<sequence>MSSKSEAHLRQRHGSDALRLERFDEDSSFDDDNNNNNHNGPLLSNGSQPMSPKPRAVQNMSEESTFKVSNRHNRSRSSAYMSPGLVQQTFAQLQAERLQTSAGAMPVDEEMTLIEKRRPQFPSSAPANGSSQPIVPAWTNMPCKPQLAILAASRFVDFFQMASLQTYMVHQLKSFDPSLPDSTISHQAGVLLGSFTAAQIITSILWGRLADRPTIGRKLVLNIGLVGTGISMIGVGFSTSYYQAVAWRVMGGAINGTVGAARTMVAETVDKRWHPRAFLLLPAAFNVANVAGPILGGLLVNPVDSFPRLFGENSTFGGHSGVAWMRNYPYAIANMLSTFLLLAEAILVTVYLNETLRGYRGFEWKDYLSVDKVLGALRSLFATIRGKGVKASSDYRTLKEGLLSGREDTSVDLDRSVGAIELTEKGEMIKNKPPTRLPFRRIWTSNVLWTMLSIAIFDFHMGAFNNLWILFLSTSREFVPTDPGMTSPDSQPPSPHPARSNSAFKFASGLAFPPPTIGFAMSILGFIGIALQFLLYPWANGKFGLMRCFRSSLFLFPLAYFLAPYVALLPSSSPSPEPASGFWVWTGIALVLLLQVGARTFALPASIILLNNCCPHPSVLATIHGLGQADSATFRTLGPVLAGGWYGTWLERGVVGMAWWIVAAVSALGCGASFYVRNGSGHEIFLEGEEEGVQGGLGQGQGQGGGGQGGQGQGQGTGAGMRHVSGMSRRDSVAGQQQPR</sequence>
<keyword evidence="5 7" id="KW-0472">Membrane</keyword>
<protein>
    <recommendedName>
        <fullName evidence="10">Major facilitator superfamily (MFS) profile domain-containing protein</fullName>
    </recommendedName>
</protein>
<feature type="transmembrane region" description="Helical" evidence="7">
    <location>
        <begin position="517"/>
        <end position="539"/>
    </location>
</feature>
<comment type="subcellular location">
    <subcellularLocation>
        <location evidence="1">Membrane</location>
        <topology evidence="1">Multi-pass membrane protein</topology>
    </subcellularLocation>
</comment>
<feature type="region of interest" description="Disordered" evidence="6">
    <location>
        <begin position="693"/>
        <end position="740"/>
    </location>
</feature>
<dbReference type="Proteomes" id="UP000809789">
    <property type="component" value="Unassembled WGS sequence"/>
</dbReference>
<evidence type="ECO:0000256" key="2">
    <source>
        <dbReference type="ARBA" id="ARBA00022448"/>
    </source>
</evidence>
<feature type="transmembrane region" description="Helical" evidence="7">
    <location>
        <begin position="147"/>
        <end position="168"/>
    </location>
</feature>
<feature type="region of interest" description="Disordered" evidence="6">
    <location>
        <begin position="1"/>
        <end position="82"/>
    </location>
</feature>
<evidence type="ECO:0000256" key="4">
    <source>
        <dbReference type="ARBA" id="ARBA00022989"/>
    </source>
</evidence>
<dbReference type="InterPro" id="IPR011701">
    <property type="entry name" value="MFS"/>
</dbReference>
<feature type="compositionally biased region" description="Polar residues" evidence="6">
    <location>
        <begin position="38"/>
        <end position="50"/>
    </location>
</feature>
<dbReference type="Gene3D" id="1.20.1250.20">
    <property type="entry name" value="MFS general substrate transporter like domains"/>
    <property type="match status" value="1"/>
</dbReference>
<feature type="compositionally biased region" description="Polar residues" evidence="6">
    <location>
        <begin position="58"/>
        <end position="68"/>
    </location>
</feature>
<dbReference type="InterPro" id="IPR036259">
    <property type="entry name" value="MFS_trans_sf"/>
</dbReference>
<keyword evidence="3 7" id="KW-0812">Transmembrane</keyword>
<comment type="caution">
    <text evidence="8">The sequence shown here is derived from an EMBL/GenBank/DDBJ whole genome shotgun (WGS) entry which is preliminary data.</text>
</comment>
<dbReference type="AlphaFoldDB" id="A0A8K0L646"/>
<feature type="transmembrane region" description="Helical" evidence="7">
    <location>
        <begin position="219"/>
        <end position="239"/>
    </location>
</feature>
<evidence type="ECO:0008006" key="10">
    <source>
        <dbReference type="Google" id="ProtNLM"/>
    </source>
</evidence>
<evidence type="ECO:0000313" key="9">
    <source>
        <dbReference type="Proteomes" id="UP000809789"/>
    </source>
</evidence>